<name>A0ACB9D4F2_9ASTR</name>
<gene>
    <name evidence="1" type="ORF">L1987_59128</name>
</gene>
<evidence type="ECO:0000313" key="1">
    <source>
        <dbReference type="EMBL" id="KAI3741454.1"/>
    </source>
</evidence>
<comment type="caution">
    <text evidence="1">The sequence shown here is derived from an EMBL/GenBank/DDBJ whole genome shotgun (WGS) entry which is preliminary data.</text>
</comment>
<protein>
    <submittedName>
        <fullName evidence="1">Uncharacterized protein</fullName>
    </submittedName>
</protein>
<proteinExistence type="predicted"/>
<reference evidence="1 2" key="2">
    <citation type="journal article" date="2022" name="Mol. Ecol. Resour.">
        <title>The genomes of chicory, endive, great burdock and yacon provide insights into Asteraceae paleo-polyploidization history and plant inulin production.</title>
        <authorList>
            <person name="Fan W."/>
            <person name="Wang S."/>
            <person name="Wang H."/>
            <person name="Wang A."/>
            <person name="Jiang F."/>
            <person name="Liu H."/>
            <person name="Zhao H."/>
            <person name="Xu D."/>
            <person name="Zhang Y."/>
        </authorList>
    </citation>
    <scope>NUCLEOTIDE SEQUENCE [LARGE SCALE GENOMIC DNA]</scope>
    <source>
        <strain evidence="2">cv. Yunnan</strain>
        <tissue evidence="1">Leaves</tissue>
    </source>
</reference>
<dbReference type="EMBL" id="CM042037">
    <property type="protein sequence ID" value="KAI3741454.1"/>
    <property type="molecule type" value="Genomic_DNA"/>
</dbReference>
<dbReference type="Proteomes" id="UP001056120">
    <property type="component" value="Linkage Group LG20"/>
</dbReference>
<keyword evidence="2" id="KW-1185">Reference proteome</keyword>
<accession>A0ACB9D4F2</accession>
<reference evidence="2" key="1">
    <citation type="journal article" date="2022" name="Mol. Ecol. Resour.">
        <title>The genomes of chicory, endive, great burdock and yacon provide insights into Asteraceae palaeo-polyploidization history and plant inulin production.</title>
        <authorList>
            <person name="Fan W."/>
            <person name="Wang S."/>
            <person name="Wang H."/>
            <person name="Wang A."/>
            <person name="Jiang F."/>
            <person name="Liu H."/>
            <person name="Zhao H."/>
            <person name="Xu D."/>
            <person name="Zhang Y."/>
        </authorList>
    </citation>
    <scope>NUCLEOTIDE SEQUENCE [LARGE SCALE GENOMIC DNA]</scope>
    <source>
        <strain evidence="2">cv. Yunnan</strain>
    </source>
</reference>
<evidence type="ECO:0000313" key="2">
    <source>
        <dbReference type="Proteomes" id="UP001056120"/>
    </source>
</evidence>
<organism evidence="1 2">
    <name type="scientific">Smallanthus sonchifolius</name>
    <dbReference type="NCBI Taxonomy" id="185202"/>
    <lineage>
        <taxon>Eukaryota</taxon>
        <taxon>Viridiplantae</taxon>
        <taxon>Streptophyta</taxon>
        <taxon>Embryophyta</taxon>
        <taxon>Tracheophyta</taxon>
        <taxon>Spermatophyta</taxon>
        <taxon>Magnoliopsida</taxon>
        <taxon>eudicotyledons</taxon>
        <taxon>Gunneridae</taxon>
        <taxon>Pentapetalae</taxon>
        <taxon>asterids</taxon>
        <taxon>campanulids</taxon>
        <taxon>Asterales</taxon>
        <taxon>Asteraceae</taxon>
        <taxon>Asteroideae</taxon>
        <taxon>Heliantheae alliance</taxon>
        <taxon>Millerieae</taxon>
        <taxon>Smallanthus</taxon>
    </lineage>
</organism>
<sequence>MLCPYEEEEDFFKRNTTPNLQKRGNFMGDMMLYEDNFKDSSQSRGETMADEPSITRCSFQDPKEKAKSETRDWLNNTPWNKGFLLGEVDGIRANYSGSLVSLTDICMKPLREACATQSILQYYKMDPKNLEGFRGVDHAEYCFQHYTSDEDCLSAFKGPLELSTALGGFSGNNYS</sequence>